<evidence type="ECO:0000313" key="1">
    <source>
        <dbReference type="EMBL" id="SDX40988.1"/>
    </source>
</evidence>
<name>A0A1H3BGY7_EUBBA</name>
<sequence length="224" mass="25205">MNKTRTISFISGNTEYFKGPIPNICPHCGTVITADLINCVPIKTGITPSFYASIASGRCCDKPFLMTHSVKKGEAGQLLYVWPTFKGIQLPDSIAELSPRFCELYKQSAHAEELGHLDLAGSGYRNALEVLIKDFAIKELGKDESDVVNQNLNRSISQYLPNITLSTSADVVRVLGNDHTHYERHYESIDFDVLKRYLKIFIQSIENEYLIRHPIVPVRQQTNS</sequence>
<protein>
    <recommendedName>
        <fullName evidence="3">DUF4145 domain-containing protein</fullName>
    </recommendedName>
</protein>
<dbReference type="AlphaFoldDB" id="A0A1H3BGY7"/>
<organism evidence="1 2">
    <name type="scientific">Eubacterium barkeri</name>
    <name type="common">Clostridium barkeri</name>
    <dbReference type="NCBI Taxonomy" id="1528"/>
    <lineage>
        <taxon>Bacteria</taxon>
        <taxon>Bacillati</taxon>
        <taxon>Bacillota</taxon>
        <taxon>Clostridia</taxon>
        <taxon>Eubacteriales</taxon>
        <taxon>Eubacteriaceae</taxon>
        <taxon>Eubacterium</taxon>
    </lineage>
</organism>
<evidence type="ECO:0008006" key="3">
    <source>
        <dbReference type="Google" id="ProtNLM"/>
    </source>
</evidence>
<reference evidence="2" key="1">
    <citation type="submission" date="2016-10" db="EMBL/GenBank/DDBJ databases">
        <authorList>
            <person name="Varghese N."/>
            <person name="Submissions S."/>
        </authorList>
    </citation>
    <scope>NUCLEOTIDE SEQUENCE [LARGE SCALE GENOMIC DNA]</scope>
    <source>
        <strain evidence="2">VPI 5359</strain>
    </source>
</reference>
<dbReference type="Proteomes" id="UP000199652">
    <property type="component" value="Unassembled WGS sequence"/>
</dbReference>
<keyword evidence="2" id="KW-1185">Reference proteome</keyword>
<dbReference type="RefSeq" id="WP_090242761.1">
    <property type="nucleotide sequence ID" value="NZ_FNOU01000002.1"/>
</dbReference>
<dbReference type="EMBL" id="FNOU01000002">
    <property type="protein sequence ID" value="SDX40988.1"/>
    <property type="molecule type" value="Genomic_DNA"/>
</dbReference>
<gene>
    <name evidence="1" type="ORF">SAMN04488579_10270</name>
</gene>
<dbReference type="OrthoDB" id="1092260at2"/>
<evidence type="ECO:0000313" key="2">
    <source>
        <dbReference type="Proteomes" id="UP000199652"/>
    </source>
</evidence>
<proteinExistence type="predicted"/>
<accession>A0A1H3BGY7</accession>